<dbReference type="OrthoDB" id="1937404at2759"/>
<dbReference type="GO" id="GO:0016020">
    <property type="term" value="C:membrane"/>
    <property type="evidence" value="ECO:0007669"/>
    <property type="project" value="UniProtKB-SubCell"/>
</dbReference>
<dbReference type="InterPro" id="IPR004159">
    <property type="entry name" value="Put_SAM_MeTrfase"/>
</dbReference>
<keyword evidence="2" id="KW-0808">Transferase</keyword>
<comment type="subcellular location">
    <subcellularLocation>
        <location evidence="2">Membrane</location>
        <topology evidence="2">Single-pass type II membrane protein</topology>
    </subcellularLocation>
</comment>
<feature type="region of interest" description="Disordered" evidence="3">
    <location>
        <begin position="62"/>
        <end position="126"/>
    </location>
</feature>
<organism evidence="4 5">
    <name type="scientific">Eragrostis curvula</name>
    <name type="common">weeping love grass</name>
    <dbReference type="NCBI Taxonomy" id="38414"/>
    <lineage>
        <taxon>Eukaryota</taxon>
        <taxon>Viridiplantae</taxon>
        <taxon>Streptophyta</taxon>
        <taxon>Embryophyta</taxon>
        <taxon>Tracheophyta</taxon>
        <taxon>Spermatophyta</taxon>
        <taxon>Magnoliopsida</taxon>
        <taxon>Liliopsida</taxon>
        <taxon>Poales</taxon>
        <taxon>Poaceae</taxon>
        <taxon>PACMAD clade</taxon>
        <taxon>Chloridoideae</taxon>
        <taxon>Eragrostideae</taxon>
        <taxon>Eragrostidinae</taxon>
        <taxon>Eragrostis</taxon>
    </lineage>
</organism>
<keyword evidence="2" id="KW-0735">Signal-anchor</keyword>
<feature type="non-terminal residue" evidence="4">
    <location>
        <position position="1"/>
    </location>
</feature>
<feature type="compositionally biased region" description="Polar residues" evidence="3">
    <location>
        <begin position="62"/>
        <end position="71"/>
    </location>
</feature>
<feature type="compositionally biased region" description="Basic and acidic residues" evidence="3">
    <location>
        <begin position="106"/>
        <end position="116"/>
    </location>
</feature>
<dbReference type="AlphaFoldDB" id="A0A5J9U8Y2"/>
<dbReference type="PANTHER" id="PTHR10108">
    <property type="entry name" value="SAM-DEPENDENT METHYLTRANSFERASE"/>
    <property type="match status" value="1"/>
</dbReference>
<feature type="compositionally biased region" description="Pro residues" evidence="3">
    <location>
        <begin position="73"/>
        <end position="83"/>
    </location>
</feature>
<dbReference type="EC" id="2.1.1.-" evidence="2"/>
<comment type="similarity">
    <text evidence="2">Belongs to the methyltransferase superfamily.</text>
</comment>
<proteinExistence type="inferred from homology"/>
<evidence type="ECO:0000313" key="4">
    <source>
        <dbReference type="EMBL" id="TVU19797.1"/>
    </source>
</evidence>
<dbReference type="Pfam" id="PF03141">
    <property type="entry name" value="Methyltransf_29"/>
    <property type="match status" value="1"/>
</dbReference>
<evidence type="ECO:0000313" key="5">
    <source>
        <dbReference type="Proteomes" id="UP000324897"/>
    </source>
</evidence>
<gene>
    <name evidence="4" type="ORF">EJB05_35968</name>
</gene>
<keyword evidence="2" id="KW-0812">Transmembrane</keyword>
<keyword evidence="2" id="KW-1133">Transmembrane helix</keyword>
<keyword evidence="2" id="KW-0472">Membrane</keyword>
<feature type="compositionally biased region" description="Low complexity" evidence="3">
    <location>
        <begin position="117"/>
        <end position="126"/>
    </location>
</feature>
<evidence type="ECO:0000256" key="3">
    <source>
        <dbReference type="SAM" id="MobiDB-lite"/>
    </source>
</evidence>
<comment type="caution">
    <text evidence="4">The sequence shown here is derived from an EMBL/GenBank/DDBJ whole genome shotgun (WGS) entry which is preliminary data.</text>
</comment>
<reference evidence="4 5" key="1">
    <citation type="journal article" date="2019" name="Sci. Rep.">
        <title>A high-quality genome of Eragrostis curvula grass provides insights into Poaceae evolution and supports new strategies to enhance forage quality.</title>
        <authorList>
            <person name="Carballo J."/>
            <person name="Santos B.A.C.M."/>
            <person name="Zappacosta D."/>
            <person name="Garbus I."/>
            <person name="Selva J.P."/>
            <person name="Gallo C.A."/>
            <person name="Diaz A."/>
            <person name="Albertini E."/>
            <person name="Caccamo M."/>
            <person name="Echenique V."/>
        </authorList>
    </citation>
    <scope>NUCLEOTIDE SEQUENCE [LARGE SCALE GENOMIC DNA]</scope>
    <source>
        <strain evidence="5">cv. Victoria</strain>
        <tissue evidence="4">Leaf</tissue>
    </source>
</reference>
<sequence length="244" mass="26456">MAVPSSSDRARRPFLLSLSLFLLLSALLVLLFIFLDPSPGTLTFLPSRLSGSAPALAPIVPQQQSTATILTPGTPPRAQPAAPPAQKAEENTAGRQPEATAGVESSKNRDPPRKDTNGGAADGTAGAGVVAAGEDDEEEAPVQVRWETCRVGRGVSAADYIPCLDNIRAIKALRTRRHMEHRERNCPVAPRPRCLVPLPAEYRTPVPWPRSRDMVRNSHRFACLLKCILVVDPLCFLLLLYDNN</sequence>
<dbReference type="PANTHER" id="PTHR10108:SF887">
    <property type="entry name" value="METHYLTRANSFERASE PMT22-RELATED"/>
    <property type="match status" value="1"/>
</dbReference>
<name>A0A5J9U8Y2_9POAL</name>
<keyword evidence="2" id="KW-0325">Glycoprotein</keyword>
<dbReference type="Proteomes" id="UP000324897">
    <property type="component" value="Chromosome 7"/>
</dbReference>
<dbReference type="GO" id="GO:0032259">
    <property type="term" value="P:methylation"/>
    <property type="evidence" value="ECO:0007669"/>
    <property type="project" value="UniProtKB-KW"/>
</dbReference>
<keyword evidence="5" id="KW-1185">Reference proteome</keyword>
<protein>
    <recommendedName>
        <fullName evidence="2">Methyltransferase</fullName>
        <ecNumber evidence="2">2.1.1.-</ecNumber>
    </recommendedName>
</protein>
<dbReference type="GO" id="GO:0005768">
    <property type="term" value="C:endosome"/>
    <property type="evidence" value="ECO:0007669"/>
    <property type="project" value="TreeGrafter"/>
</dbReference>
<keyword evidence="1 2" id="KW-0489">Methyltransferase</keyword>
<dbReference type="Gramene" id="TVU19797">
    <property type="protein sequence ID" value="TVU19797"/>
    <property type="gene ID" value="EJB05_35968"/>
</dbReference>
<dbReference type="EMBL" id="RWGY01000029">
    <property type="protein sequence ID" value="TVU19797.1"/>
    <property type="molecule type" value="Genomic_DNA"/>
</dbReference>
<evidence type="ECO:0000256" key="2">
    <source>
        <dbReference type="RuleBase" id="RU366043"/>
    </source>
</evidence>
<accession>A0A5J9U8Y2</accession>
<evidence type="ECO:0000256" key="1">
    <source>
        <dbReference type="ARBA" id="ARBA00022603"/>
    </source>
</evidence>
<feature type="transmembrane region" description="Helical" evidence="2">
    <location>
        <begin position="14"/>
        <end position="35"/>
    </location>
</feature>
<dbReference type="GO" id="GO:0005802">
    <property type="term" value="C:trans-Golgi network"/>
    <property type="evidence" value="ECO:0007669"/>
    <property type="project" value="TreeGrafter"/>
</dbReference>
<dbReference type="GO" id="GO:0008168">
    <property type="term" value="F:methyltransferase activity"/>
    <property type="evidence" value="ECO:0007669"/>
    <property type="project" value="UniProtKB-UniRule"/>
</dbReference>